<dbReference type="CDD" id="cd00082">
    <property type="entry name" value="HisKA"/>
    <property type="match status" value="1"/>
</dbReference>
<dbReference type="PRINTS" id="PR00344">
    <property type="entry name" value="BCTRLSENSOR"/>
</dbReference>
<dbReference type="InterPro" id="IPR036097">
    <property type="entry name" value="HisK_dim/P_sf"/>
</dbReference>
<dbReference type="GO" id="GO:0000155">
    <property type="term" value="F:phosphorelay sensor kinase activity"/>
    <property type="evidence" value="ECO:0007669"/>
    <property type="project" value="InterPro"/>
</dbReference>
<evidence type="ECO:0000313" key="14">
    <source>
        <dbReference type="EMBL" id="MVT08484.1"/>
    </source>
</evidence>
<keyword evidence="7" id="KW-0067">ATP-binding</keyword>
<evidence type="ECO:0000256" key="3">
    <source>
        <dbReference type="ARBA" id="ARBA00022553"/>
    </source>
</evidence>
<evidence type="ECO:0000256" key="7">
    <source>
        <dbReference type="ARBA" id="ARBA00022840"/>
    </source>
</evidence>
<dbReference type="AlphaFoldDB" id="A0A7K1U281"/>
<dbReference type="SUPFAM" id="SSF47384">
    <property type="entry name" value="Homodimeric domain of signal transducing histidine kinase"/>
    <property type="match status" value="1"/>
</dbReference>
<feature type="domain" description="Histidine kinase" evidence="13">
    <location>
        <begin position="381"/>
        <end position="599"/>
    </location>
</feature>
<dbReference type="Proteomes" id="UP000461730">
    <property type="component" value="Unassembled WGS sequence"/>
</dbReference>
<dbReference type="InterPro" id="IPR005467">
    <property type="entry name" value="His_kinase_dom"/>
</dbReference>
<protein>
    <recommendedName>
        <fullName evidence="2">histidine kinase</fullName>
        <ecNumber evidence="2">2.7.13.3</ecNumber>
    </recommendedName>
</protein>
<organism evidence="14 15">
    <name type="scientific">Chitinophaga tropicalis</name>
    <dbReference type="NCBI Taxonomy" id="2683588"/>
    <lineage>
        <taxon>Bacteria</taxon>
        <taxon>Pseudomonadati</taxon>
        <taxon>Bacteroidota</taxon>
        <taxon>Chitinophagia</taxon>
        <taxon>Chitinophagales</taxon>
        <taxon>Chitinophagaceae</taxon>
        <taxon>Chitinophaga</taxon>
    </lineage>
</organism>
<evidence type="ECO:0000256" key="12">
    <source>
        <dbReference type="SAM" id="SignalP"/>
    </source>
</evidence>
<feature type="coiled-coil region" evidence="10">
    <location>
        <begin position="304"/>
        <end position="331"/>
    </location>
</feature>
<keyword evidence="10" id="KW-0175">Coiled coil</keyword>
<evidence type="ECO:0000313" key="15">
    <source>
        <dbReference type="Proteomes" id="UP000461730"/>
    </source>
</evidence>
<keyword evidence="11" id="KW-0472">Membrane</keyword>
<dbReference type="SUPFAM" id="SSF55874">
    <property type="entry name" value="ATPase domain of HSP90 chaperone/DNA topoisomerase II/histidine kinase"/>
    <property type="match status" value="1"/>
</dbReference>
<keyword evidence="15" id="KW-1185">Reference proteome</keyword>
<keyword evidence="5" id="KW-0547">Nucleotide-binding</keyword>
<feature type="signal peptide" evidence="12">
    <location>
        <begin position="1"/>
        <end position="19"/>
    </location>
</feature>
<evidence type="ECO:0000256" key="9">
    <source>
        <dbReference type="PROSITE-ProRule" id="PRU00339"/>
    </source>
</evidence>
<dbReference type="InterPro" id="IPR019734">
    <property type="entry name" value="TPR_rpt"/>
</dbReference>
<keyword evidence="6" id="KW-0418">Kinase</keyword>
<dbReference type="Gene3D" id="3.30.565.10">
    <property type="entry name" value="Histidine kinase-like ATPase, C-terminal domain"/>
    <property type="match status" value="1"/>
</dbReference>
<evidence type="ECO:0000256" key="10">
    <source>
        <dbReference type="SAM" id="Coils"/>
    </source>
</evidence>
<dbReference type="PROSITE" id="PS50109">
    <property type="entry name" value="HIS_KIN"/>
    <property type="match status" value="1"/>
</dbReference>
<keyword evidence="9" id="KW-0802">TPR repeat</keyword>
<comment type="catalytic activity">
    <reaction evidence="1">
        <text>ATP + protein L-histidine = ADP + protein N-phospho-L-histidine.</text>
        <dbReference type="EC" id="2.7.13.3"/>
    </reaction>
</comment>
<dbReference type="GO" id="GO:0007234">
    <property type="term" value="P:osmosensory signaling via phosphorelay pathway"/>
    <property type="evidence" value="ECO:0007669"/>
    <property type="project" value="TreeGrafter"/>
</dbReference>
<name>A0A7K1U281_9BACT</name>
<dbReference type="InterPro" id="IPR050351">
    <property type="entry name" value="BphY/WalK/GraS-like"/>
</dbReference>
<dbReference type="PANTHER" id="PTHR42878">
    <property type="entry name" value="TWO-COMPONENT HISTIDINE KINASE"/>
    <property type="match status" value="1"/>
</dbReference>
<dbReference type="Pfam" id="PF13424">
    <property type="entry name" value="TPR_12"/>
    <property type="match status" value="1"/>
</dbReference>
<evidence type="ECO:0000256" key="1">
    <source>
        <dbReference type="ARBA" id="ARBA00000085"/>
    </source>
</evidence>
<evidence type="ECO:0000256" key="8">
    <source>
        <dbReference type="ARBA" id="ARBA00023012"/>
    </source>
</evidence>
<dbReference type="SMART" id="SM00028">
    <property type="entry name" value="TPR"/>
    <property type="match status" value="2"/>
</dbReference>
<sequence length="609" mass="69485">MRKLVLLLLFFTGSTHLFMARAQKVYLSPALHELIASQCLVCNQSAERTDSQLAVNFHRCHEALNNGNLDEGFKYAATITAAADSNSLAPILLTTRFLKAKVLYYKSLNNEALSEYYKLIRISSLNQSILSSIYPNIAEIYIEQGAFKTALAYLDTVQHRFFHLYEPSVSRKILNNTGVCLIHLKRYKEAEDYFDKSIAIAAALKDTTALTNTYLNVAIRYDEQDMYAQARNYFEKALALVSKSSDLVSQSKVYVSLASFEERYGRLEQALEYRKTYERLEKEIADRDNVWAMAEQDKKIAVQQQEYRVQLLQKENRLREAELSKRKWQRNMSLILAILFFSFSGFIYVAYRQKNKRNRIIAEQKDKLELLNQTKDQLFSIVAHDLRSPVHHLKINLSYLKESLSQNRIREATSLSENIEKISDNTYALLNNLLYWALGQTGQLSLRREKLDLRPVIEQVCYDFNSIAALKRISIVNQVPGGINFYADINSIKIVFRNLLDNAIKYTHVNGTITFSARVTGDMCEVTVQDTGMGMDERIIKAIQQNESRRIQQDTGGNRSTGLGLWLVKNMSEKNGGSLQISSVSGQGTSVVISLPVKEQYEGPEGTYS</sequence>
<keyword evidence="3" id="KW-0597">Phosphoprotein</keyword>
<dbReference type="RefSeq" id="WP_157305905.1">
    <property type="nucleotide sequence ID" value="NZ_WRXN01000003.1"/>
</dbReference>
<keyword evidence="11" id="KW-1133">Transmembrane helix</keyword>
<dbReference type="EMBL" id="WRXN01000003">
    <property type="protein sequence ID" value="MVT08484.1"/>
    <property type="molecule type" value="Genomic_DNA"/>
</dbReference>
<gene>
    <name evidence="14" type="ORF">GO493_09460</name>
</gene>
<dbReference type="Gene3D" id="1.10.287.130">
    <property type="match status" value="1"/>
</dbReference>
<evidence type="ECO:0000256" key="6">
    <source>
        <dbReference type="ARBA" id="ARBA00022777"/>
    </source>
</evidence>
<dbReference type="InterPro" id="IPR011990">
    <property type="entry name" value="TPR-like_helical_dom_sf"/>
</dbReference>
<evidence type="ECO:0000259" key="13">
    <source>
        <dbReference type="PROSITE" id="PS50109"/>
    </source>
</evidence>
<dbReference type="InterPro" id="IPR004358">
    <property type="entry name" value="Sig_transdc_His_kin-like_C"/>
</dbReference>
<dbReference type="GO" id="GO:0005524">
    <property type="term" value="F:ATP binding"/>
    <property type="evidence" value="ECO:0007669"/>
    <property type="project" value="UniProtKB-KW"/>
</dbReference>
<dbReference type="InterPro" id="IPR003594">
    <property type="entry name" value="HATPase_dom"/>
</dbReference>
<evidence type="ECO:0000256" key="2">
    <source>
        <dbReference type="ARBA" id="ARBA00012438"/>
    </source>
</evidence>
<dbReference type="InterPro" id="IPR036890">
    <property type="entry name" value="HATPase_C_sf"/>
</dbReference>
<feature type="transmembrane region" description="Helical" evidence="11">
    <location>
        <begin position="332"/>
        <end position="351"/>
    </location>
</feature>
<evidence type="ECO:0000256" key="11">
    <source>
        <dbReference type="SAM" id="Phobius"/>
    </source>
</evidence>
<accession>A0A7K1U281</accession>
<reference evidence="14 15" key="1">
    <citation type="submission" date="2019-12" db="EMBL/GenBank/DDBJ databases">
        <title>Chitinophaga sp. strain ysch24 (GDMCC 1.1355), whole genome shotgun sequence.</title>
        <authorList>
            <person name="Zhang X."/>
        </authorList>
    </citation>
    <scope>NUCLEOTIDE SEQUENCE [LARGE SCALE GENOMIC DNA]</scope>
    <source>
        <strain evidence="15">ysch24</strain>
    </source>
</reference>
<dbReference type="PANTHER" id="PTHR42878:SF7">
    <property type="entry name" value="SENSOR HISTIDINE KINASE GLRK"/>
    <property type="match status" value="1"/>
</dbReference>
<evidence type="ECO:0000256" key="4">
    <source>
        <dbReference type="ARBA" id="ARBA00022679"/>
    </source>
</evidence>
<comment type="caution">
    <text evidence="14">The sequence shown here is derived from an EMBL/GenBank/DDBJ whole genome shotgun (WGS) entry which is preliminary data.</text>
</comment>
<keyword evidence="4" id="KW-0808">Transferase</keyword>
<evidence type="ECO:0000256" key="5">
    <source>
        <dbReference type="ARBA" id="ARBA00022741"/>
    </source>
</evidence>
<dbReference type="GO" id="GO:0030295">
    <property type="term" value="F:protein kinase activator activity"/>
    <property type="evidence" value="ECO:0007669"/>
    <property type="project" value="TreeGrafter"/>
</dbReference>
<keyword evidence="12" id="KW-0732">Signal</keyword>
<dbReference type="InterPro" id="IPR003661">
    <property type="entry name" value="HisK_dim/P_dom"/>
</dbReference>
<dbReference type="PROSITE" id="PS50005">
    <property type="entry name" value="TPR"/>
    <property type="match status" value="1"/>
</dbReference>
<keyword evidence="11" id="KW-0812">Transmembrane</keyword>
<dbReference type="SMART" id="SM00387">
    <property type="entry name" value="HATPase_c"/>
    <property type="match status" value="1"/>
</dbReference>
<dbReference type="EC" id="2.7.13.3" evidence="2"/>
<feature type="repeat" description="TPR" evidence="9">
    <location>
        <begin position="211"/>
        <end position="244"/>
    </location>
</feature>
<dbReference type="GO" id="GO:0000156">
    <property type="term" value="F:phosphorelay response regulator activity"/>
    <property type="evidence" value="ECO:0007669"/>
    <property type="project" value="TreeGrafter"/>
</dbReference>
<feature type="chain" id="PRO_5029615942" description="histidine kinase" evidence="12">
    <location>
        <begin position="20"/>
        <end position="609"/>
    </location>
</feature>
<dbReference type="Pfam" id="PF02518">
    <property type="entry name" value="HATPase_c"/>
    <property type="match status" value="1"/>
</dbReference>
<dbReference type="SUPFAM" id="SSF48452">
    <property type="entry name" value="TPR-like"/>
    <property type="match status" value="2"/>
</dbReference>
<keyword evidence="8" id="KW-0902">Two-component regulatory system</keyword>
<dbReference type="Gene3D" id="1.25.40.10">
    <property type="entry name" value="Tetratricopeptide repeat domain"/>
    <property type="match status" value="1"/>
</dbReference>
<proteinExistence type="predicted"/>